<dbReference type="EMBL" id="HBED01033554">
    <property type="protein sequence ID" value="CAD8318027.1"/>
    <property type="molecule type" value="Transcribed_RNA"/>
</dbReference>
<dbReference type="InterPro" id="IPR036282">
    <property type="entry name" value="Glutathione-S-Trfase_C_sf"/>
</dbReference>
<dbReference type="Gene3D" id="1.20.1050.130">
    <property type="match status" value="1"/>
</dbReference>
<protein>
    <recommendedName>
        <fullName evidence="1">GST C-terminal domain-containing protein</fullName>
    </recommendedName>
</protein>
<dbReference type="Pfam" id="PF14497">
    <property type="entry name" value="GST_C_3"/>
    <property type="match status" value="1"/>
</dbReference>
<feature type="domain" description="GST C-terminal" evidence="1">
    <location>
        <begin position="1"/>
        <end position="136"/>
    </location>
</feature>
<name>A0A7R9WA84_9STRA</name>
<reference evidence="2" key="1">
    <citation type="submission" date="2021-01" db="EMBL/GenBank/DDBJ databases">
        <authorList>
            <person name="Corre E."/>
            <person name="Pelletier E."/>
            <person name="Niang G."/>
            <person name="Scheremetjew M."/>
            <person name="Finn R."/>
            <person name="Kale V."/>
            <person name="Holt S."/>
            <person name="Cochrane G."/>
            <person name="Meng A."/>
            <person name="Brown T."/>
            <person name="Cohen L."/>
        </authorList>
    </citation>
    <scope>NUCLEOTIDE SEQUENCE</scope>
    <source>
        <strain evidence="2">CCMP147</strain>
    </source>
</reference>
<accession>A0A7R9WA84</accession>
<gene>
    <name evidence="2" type="ORF">TDUB1175_LOCUS16822</name>
</gene>
<dbReference type="InterPro" id="IPR004046">
    <property type="entry name" value="GST_C"/>
</dbReference>
<dbReference type="SUPFAM" id="SSF47616">
    <property type="entry name" value="GST C-terminal domain-like"/>
    <property type="match status" value="1"/>
</dbReference>
<dbReference type="AlphaFoldDB" id="A0A7R9WA84"/>
<organism evidence="2">
    <name type="scientific">Pseudictyota dubia</name>
    <dbReference type="NCBI Taxonomy" id="2749911"/>
    <lineage>
        <taxon>Eukaryota</taxon>
        <taxon>Sar</taxon>
        <taxon>Stramenopiles</taxon>
        <taxon>Ochrophyta</taxon>
        <taxon>Bacillariophyta</taxon>
        <taxon>Mediophyceae</taxon>
        <taxon>Biddulphiophycidae</taxon>
        <taxon>Eupodiscales</taxon>
        <taxon>Odontellaceae</taxon>
        <taxon>Pseudictyota</taxon>
    </lineage>
</organism>
<sequence>MQRYAAKKAGFYPTDDIDALVCDECCDTLEEFLLKFPFAAKDEEEKKAKRAEFVKGPMTEISKFIEQKIQDAGGKGFVASGPSVADIMLMVNVKSVESGFMDYINTDFYTNYPGITAVTTAMKEHPKVKAYYDSLN</sequence>
<evidence type="ECO:0000259" key="1">
    <source>
        <dbReference type="PROSITE" id="PS50405"/>
    </source>
</evidence>
<proteinExistence type="predicted"/>
<dbReference type="InterPro" id="IPR010987">
    <property type="entry name" value="Glutathione-S-Trfase_C-like"/>
</dbReference>
<evidence type="ECO:0000313" key="2">
    <source>
        <dbReference type="EMBL" id="CAD8318027.1"/>
    </source>
</evidence>
<dbReference type="PROSITE" id="PS50405">
    <property type="entry name" value="GST_CTER"/>
    <property type="match status" value="1"/>
</dbReference>